<dbReference type="SUPFAM" id="SSF46689">
    <property type="entry name" value="Homeodomain-like"/>
    <property type="match status" value="1"/>
</dbReference>
<organism evidence="4 5">
    <name type="scientific">Actinomadura alba</name>
    <dbReference type="NCBI Taxonomy" id="406431"/>
    <lineage>
        <taxon>Bacteria</taxon>
        <taxon>Bacillati</taxon>
        <taxon>Actinomycetota</taxon>
        <taxon>Actinomycetes</taxon>
        <taxon>Streptosporangiales</taxon>
        <taxon>Thermomonosporaceae</taxon>
        <taxon>Actinomadura</taxon>
    </lineage>
</organism>
<keyword evidence="5" id="KW-1185">Reference proteome</keyword>
<dbReference type="Gene3D" id="1.10.357.10">
    <property type="entry name" value="Tetracycline Repressor, domain 2"/>
    <property type="match status" value="1"/>
</dbReference>
<dbReference type="Pfam" id="PF00440">
    <property type="entry name" value="TetR_N"/>
    <property type="match status" value="1"/>
</dbReference>
<evidence type="ECO:0000256" key="2">
    <source>
        <dbReference type="PROSITE-ProRule" id="PRU00335"/>
    </source>
</evidence>
<evidence type="ECO:0000313" key="4">
    <source>
        <dbReference type="EMBL" id="MBC6470343.1"/>
    </source>
</evidence>
<dbReference type="RefSeq" id="WP_187247389.1">
    <property type="nucleotide sequence ID" value="NZ_BAAAOK010000001.1"/>
</dbReference>
<dbReference type="InterPro" id="IPR009057">
    <property type="entry name" value="Homeodomain-like_sf"/>
</dbReference>
<dbReference type="InterPro" id="IPR041484">
    <property type="entry name" value="TetR_C_25"/>
</dbReference>
<feature type="DNA-binding region" description="H-T-H motif" evidence="2">
    <location>
        <begin position="38"/>
        <end position="57"/>
    </location>
</feature>
<dbReference type="EMBL" id="JABVEC010000040">
    <property type="protein sequence ID" value="MBC6470343.1"/>
    <property type="molecule type" value="Genomic_DNA"/>
</dbReference>
<gene>
    <name evidence="4" type="ORF">HKK74_33350</name>
</gene>
<comment type="caution">
    <text evidence="4">The sequence shown here is derived from an EMBL/GenBank/DDBJ whole genome shotgun (WGS) entry which is preliminary data.</text>
</comment>
<accession>A0ABR7M089</accession>
<dbReference type="InterPro" id="IPR001647">
    <property type="entry name" value="HTH_TetR"/>
</dbReference>
<sequence>MGSAERPEDAAHEDLTARARIRDAALIQFAERGVKGATIRGIAEAAGVSPGLVQHHFGSKEALREACDAYSMEVIRSTSETATSDMGDPGFLSVMMQTTLPIRRYVARAMVDGSPAAAALFDEMVDYTRQYMEHPAAGLGTPHTSDPHAYATALVAISLGPLVLHEHLSRALDGDVLSMEGYPRLGLAMVEVFADDIISPDLVEQARKAFGELLADSSTSRAPAPAENDGD</sequence>
<dbReference type="Proteomes" id="UP000805614">
    <property type="component" value="Unassembled WGS sequence"/>
</dbReference>
<evidence type="ECO:0000313" key="5">
    <source>
        <dbReference type="Proteomes" id="UP000805614"/>
    </source>
</evidence>
<reference evidence="4 5" key="1">
    <citation type="submission" date="2020-06" db="EMBL/GenBank/DDBJ databases">
        <title>Actinomadura xiongansis sp. nov., isolated from soil of Baiyangdian.</title>
        <authorList>
            <person name="Zhang X."/>
        </authorList>
    </citation>
    <scope>NUCLEOTIDE SEQUENCE [LARGE SCALE GENOMIC DNA]</scope>
    <source>
        <strain evidence="4 5">HBUM206468</strain>
    </source>
</reference>
<keyword evidence="1 2" id="KW-0238">DNA-binding</keyword>
<dbReference type="PANTHER" id="PTHR30055">
    <property type="entry name" value="HTH-TYPE TRANSCRIPTIONAL REGULATOR RUTR"/>
    <property type="match status" value="1"/>
</dbReference>
<proteinExistence type="predicted"/>
<name>A0ABR7M089_9ACTN</name>
<protein>
    <submittedName>
        <fullName evidence="4">TetR family transcriptional regulator</fullName>
    </submittedName>
</protein>
<dbReference type="PROSITE" id="PS50977">
    <property type="entry name" value="HTH_TETR_2"/>
    <property type="match status" value="1"/>
</dbReference>
<dbReference type="Pfam" id="PF17933">
    <property type="entry name" value="TetR_C_25"/>
    <property type="match status" value="1"/>
</dbReference>
<feature type="domain" description="HTH tetR-type" evidence="3">
    <location>
        <begin position="15"/>
        <end position="75"/>
    </location>
</feature>
<evidence type="ECO:0000256" key="1">
    <source>
        <dbReference type="ARBA" id="ARBA00023125"/>
    </source>
</evidence>
<dbReference type="PRINTS" id="PR00455">
    <property type="entry name" value="HTHTETR"/>
</dbReference>
<dbReference type="PANTHER" id="PTHR30055:SF146">
    <property type="entry name" value="HTH-TYPE TRANSCRIPTIONAL DUAL REGULATOR CECR"/>
    <property type="match status" value="1"/>
</dbReference>
<dbReference type="InterPro" id="IPR050109">
    <property type="entry name" value="HTH-type_TetR-like_transc_reg"/>
</dbReference>
<evidence type="ECO:0000259" key="3">
    <source>
        <dbReference type="PROSITE" id="PS50977"/>
    </source>
</evidence>